<dbReference type="PANTHER" id="PTHR30008:SF0">
    <property type="entry name" value="EXODEOXYRIBONUCLEASE 7 LARGE SUBUNIT"/>
    <property type="match status" value="1"/>
</dbReference>
<keyword evidence="2" id="KW-0540">Nuclease</keyword>
<proteinExistence type="inferred from homology"/>
<evidence type="ECO:0000256" key="2">
    <source>
        <dbReference type="ARBA" id="ARBA00022722"/>
    </source>
</evidence>
<feature type="domain" description="OB-fold nucleic acid binding" evidence="6">
    <location>
        <begin position="7"/>
        <end position="114"/>
    </location>
</feature>
<feature type="domain" description="Exonuclease VII large subunit C-terminal" evidence="5">
    <location>
        <begin position="139"/>
        <end position="356"/>
    </location>
</feature>
<dbReference type="InterPro" id="IPR003753">
    <property type="entry name" value="Exonuc_VII_L"/>
</dbReference>
<dbReference type="NCBIfam" id="TIGR00237">
    <property type="entry name" value="xseA"/>
    <property type="match status" value="1"/>
</dbReference>
<dbReference type="Pfam" id="PF13742">
    <property type="entry name" value="tRNA_anti_2"/>
    <property type="match status" value="1"/>
</dbReference>
<dbReference type="HAMAP" id="MF_00378">
    <property type="entry name" value="Exonuc_7_L"/>
    <property type="match status" value="1"/>
</dbReference>
<keyword evidence="4" id="KW-0269">Exonuclease</keyword>
<keyword evidence="1" id="KW-0963">Cytoplasm</keyword>
<keyword evidence="3" id="KW-0378">Hydrolase</keyword>
<dbReference type="CDD" id="cd04489">
    <property type="entry name" value="ExoVII_LU_OBF"/>
    <property type="match status" value="1"/>
</dbReference>
<dbReference type="GO" id="GO:0009318">
    <property type="term" value="C:exodeoxyribonuclease VII complex"/>
    <property type="evidence" value="ECO:0007669"/>
    <property type="project" value="InterPro"/>
</dbReference>
<evidence type="ECO:0000256" key="4">
    <source>
        <dbReference type="ARBA" id="ARBA00022839"/>
    </source>
</evidence>
<feature type="non-terminal residue" evidence="7">
    <location>
        <position position="1"/>
    </location>
</feature>
<dbReference type="AlphaFoldDB" id="A0A381PKI9"/>
<evidence type="ECO:0000256" key="3">
    <source>
        <dbReference type="ARBA" id="ARBA00022801"/>
    </source>
</evidence>
<gene>
    <name evidence="7" type="ORF">METZ01_LOCUS20386</name>
</gene>
<dbReference type="GO" id="GO:0008855">
    <property type="term" value="F:exodeoxyribonuclease VII activity"/>
    <property type="evidence" value="ECO:0007669"/>
    <property type="project" value="InterPro"/>
</dbReference>
<accession>A0A381PKI9</accession>
<evidence type="ECO:0000313" key="7">
    <source>
        <dbReference type="EMBL" id="SUZ67532.1"/>
    </source>
</evidence>
<evidence type="ECO:0000259" key="6">
    <source>
        <dbReference type="Pfam" id="PF13742"/>
    </source>
</evidence>
<dbReference type="GO" id="GO:0006308">
    <property type="term" value="P:DNA catabolic process"/>
    <property type="evidence" value="ECO:0007669"/>
    <property type="project" value="InterPro"/>
</dbReference>
<protein>
    <submittedName>
        <fullName evidence="7">Uncharacterized protein</fullName>
    </submittedName>
</protein>
<name>A0A381PKI9_9ZZZZ</name>
<dbReference type="EMBL" id="UINC01001015">
    <property type="protein sequence ID" value="SUZ67532.1"/>
    <property type="molecule type" value="Genomic_DNA"/>
</dbReference>
<evidence type="ECO:0000256" key="1">
    <source>
        <dbReference type="ARBA" id="ARBA00022490"/>
    </source>
</evidence>
<dbReference type="Pfam" id="PF02601">
    <property type="entry name" value="Exonuc_VII_L"/>
    <property type="match status" value="1"/>
</dbReference>
<reference evidence="7" key="1">
    <citation type="submission" date="2018-05" db="EMBL/GenBank/DDBJ databases">
        <authorList>
            <person name="Lanie J.A."/>
            <person name="Ng W.-L."/>
            <person name="Kazmierczak K.M."/>
            <person name="Andrzejewski T.M."/>
            <person name="Davidsen T.M."/>
            <person name="Wayne K.J."/>
            <person name="Tettelin H."/>
            <person name="Glass J.I."/>
            <person name="Rusch D."/>
            <person name="Podicherti R."/>
            <person name="Tsui H.-C.T."/>
            <person name="Winkler M.E."/>
        </authorList>
    </citation>
    <scope>NUCLEOTIDE SEQUENCE</scope>
</reference>
<evidence type="ECO:0000259" key="5">
    <source>
        <dbReference type="Pfam" id="PF02601"/>
    </source>
</evidence>
<organism evidence="7">
    <name type="scientific">marine metagenome</name>
    <dbReference type="NCBI Taxonomy" id="408172"/>
    <lineage>
        <taxon>unclassified sequences</taxon>
        <taxon>metagenomes</taxon>
        <taxon>ecological metagenomes</taxon>
    </lineage>
</organism>
<dbReference type="InterPro" id="IPR020579">
    <property type="entry name" value="Exonuc_VII_lsu_C"/>
</dbReference>
<sequence length="419" mass="45264">VTTTHTWSVADLCAAVRDTFAAVFPEELWLEGEIVGLKDHSSGHVYFDLVEPDAAGSTVDKMSIALWRGRRPGVESVLSRADAGPLTDGIKVRIRGELSFYAPQGRVQLLMTAIDPHHTLGTLAVDKEKVLQRLSHSGLLETNSALPLPVVPLHIGLITSDGSAAYNDFVNEIASSAYPFKISLIHSSVQGTDAERDLVAAITAMSKHHVDVIAVVRGGGARTDLMAFDLESVARVVAESPVPVFSGIGHEIDRSVVDEVAHTAFKTPTACAVALVQRVQAFNQHLSEGSKRLAVLATSRHDRAAELVTSVARTINDRTRRTLAVNEERLLAVRSRLQDLVRGAMSHETQRIDRIADLVGALHPDRVLARGFSITRDKNGDIVRGIVPPGNEISSETTSALIVSTVTDSRLRQMEETNG</sequence>
<dbReference type="InterPro" id="IPR025824">
    <property type="entry name" value="OB-fold_nuc-bd_dom"/>
</dbReference>
<dbReference type="GO" id="GO:0003676">
    <property type="term" value="F:nucleic acid binding"/>
    <property type="evidence" value="ECO:0007669"/>
    <property type="project" value="InterPro"/>
</dbReference>
<dbReference type="PANTHER" id="PTHR30008">
    <property type="entry name" value="EXODEOXYRIBONUCLEASE 7 LARGE SUBUNIT"/>
    <property type="match status" value="1"/>
</dbReference>